<comment type="caution">
    <text evidence="5">The sequence shown here is derived from an EMBL/GenBank/DDBJ whole genome shotgun (WGS) entry which is preliminary data.</text>
</comment>
<evidence type="ECO:0000259" key="3">
    <source>
        <dbReference type="Pfam" id="PF00078"/>
    </source>
</evidence>
<dbReference type="Pfam" id="PF00078">
    <property type="entry name" value="RVT_1"/>
    <property type="match status" value="1"/>
</dbReference>
<dbReference type="Proteomes" id="UP001151760">
    <property type="component" value="Unassembled WGS sequence"/>
</dbReference>
<accession>A0ABQ4YZD4</accession>
<protein>
    <submittedName>
        <fullName evidence="5">Reverse transcriptase domain-containing protein</fullName>
    </submittedName>
</protein>
<name>A0ABQ4YZD4_9ASTR</name>
<feature type="domain" description="Reverse transcriptase/retrotransposon-derived protein RNase H-like" evidence="4">
    <location>
        <begin position="203"/>
        <end position="296"/>
    </location>
</feature>
<dbReference type="CDD" id="cd01647">
    <property type="entry name" value="RT_LTR"/>
    <property type="match status" value="1"/>
</dbReference>
<sequence>MTGIPRLIAEPELKTYPHIEPRVQRKRSIALDRRKVVKEEVAEWLKAGIMAKKDKEKTALHTNEGVFCYTKMPFGLKNVRATYQRLVDTIFEGQMGRNLEAYVDDLVIKSKTELDMIKDIEECSFGMEEGKLWGYIVTSKGIRENIEKTKAVMDMPSLSSLKQMRRLSGKLAALNRFLSKAEKRVLPCVDTLKKCANKKDFHWTMAAEEAFQTIKKLIAELPTLTAPMKDEEVMVYLLAANEAVSAVLLVERNGRQVPIHYVSRALQGEEINYPPMEKLTLALVHATSRLRRYLQELEAYGIQYAPRNAIKGHVLADFLANTMVEYNLAHTLVAEQEKTPTEGKMHKVRRNTEDQVPTAPPDETNLWKLYTNGASNDHGSGQWSRRTGPSKHYAGNQKELLQEEVAWIEELPNVLWAHRTTPTTSNRETPFNLAYDKEAVIYVEIVNKEDNGVIAHHLSQKLHEYSIPRSGVSIFTIGNAQLCMTRSSTKELFSPLENPEQKFRSRRRLFDTPSLIESNSPEFDPKLTRG</sequence>
<keyword evidence="5" id="KW-0695">RNA-directed DNA polymerase</keyword>
<evidence type="ECO:0000256" key="1">
    <source>
        <dbReference type="ARBA" id="ARBA00023268"/>
    </source>
</evidence>
<feature type="domain" description="Reverse transcriptase" evidence="3">
    <location>
        <begin position="52"/>
        <end position="128"/>
    </location>
</feature>
<feature type="region of interest" description="Disordered" evidence="2">
    <location>
        <begin position="339"/>
        <end position="364"/>
    </location>
</feature>
<feature type="compositionally biased region" description="Polar residues" evidence="2">
    <location>
        <begin position="373"/>
        <end position="387"/>
    </location>
</feature>
<evidence type="ECO:0000259" key="4">
    <source>
        <dbReference type="Pfam" id="PF17919"/>
    </source>
</evidence>
<evidence type="ECO:0000313" key="6">
    <source>
        <dbReference type="Proteomes" id="UP001151760"/>
    </source>
</evidence>
<keyword evidence="5" id="KW-0548">Nucleotidyltransferase</keyword>
<dbReference type="EMBL" id="BQNB010010866">
    <property type="protein sequence ID" value="GJS82967.1"/>
    <property type="molecule type" value="Genomic_DNA"/>
</dbReference>
<evidence type="ECO:0000313" key="5">
    <source>
        <dbReference type="EMBL" id="GJS82967.1"/>
    </source>
</evidence>
<dbReference type="InterPro" id="IPR041577">
    <property type="entry name" value="RT_RNaseH_2"/>
</dbReference>
<dbReference type="InterPro" id="IPR000477">
    <property type="entry name" value="RT_dom"/>
</dbReference>
<evidence type="ECO:0000256" key="2">
    <source>
        <dbReference type="SAM" id="MobiDB-lite"/>
    </source>
</evidence>
<dbReference type="Gene3D" id="3.30.70.270">
    <property type="match status" value="2"/>
</dbReference>
<dbReference type="InterPro" id="IPR043128">
    <property type="entry name" value="Rev_trsase/Diguanyl_cyclase"/>
</dbReference>
<proteinExistence type="predicted"/>
<organism evidence="5 6">
    <name type="scientific">Tanacetum coccineum</name>
    <dbReference type="NCBI Taxonomy" id="301880"/>
    <lineage>
        <taxon>Eukaryota</taxon>
        <taxon>Viridiplantae</taxon>
        <taxon>Streptophyta</taxon>
        <taxon>Embryophyta</taxon>
        <taxon>Tracheophyta</taxon>
        <taxon>Spermatophyta</taxon>
        <taxon>Magnoliopsida</taxon>
        <taxon>eudicotyledons</taxon>
        <taxon>Gunneridae</taxon>
        <taxon>Pentapetalae</taxon>
        <taxon>asterids</taxon>
        <taxon>campanulids</taxon>
        <taxon>Asterales</taxon>
        <taxon>Asteraceae</taxon>
        <taxon>Asteroideae</taxon>
        <taxon>Anthemideae</taxon>
        <taxon>Anthemidinae</taxon>
        <taxon>Tanacetum</taxon>
    </lineage>
</organism>
<feature type="region of interest" description="Disordered" evidence="2">
    <location>
        <begin position="373"/>
        <end position="392"/>
    </location>
</feature>
<dbReference type="GO" id="GO:0003964">
    <property type="term" value="F:RNA-directed DNA polymerase activity"/>
    <property type="evidence" value="ECO:0007669"/>
    <property type="project" value="UniProtKB-KW"/>
</dbReference>
<dbReference type="Gene3D" id="3.10.10.10">
    <property type="entry name" value="HIV Type 1 Reverse Transcriptase, subunit A, domain 1"/>
    <property type="match status" value="1"/>
</dbReference>
<gene>
    <name evidence="5" type="ORF">Tco_0749508</name>
</gene>
<reference evidence="5" key="2">
    <citation type="submission" date="2022-01" db="EMBL/GenBank/DDBJ databases">
        <authorList>
            <person name="Yamashiro T."/>
            <person name="Shiraishi A."/>
            <person name="Satake H."/>
            <person name="Nakayama K."/>
        </authorList>
    </citation>
    <scope>NUCLEOTIDE SEQUENCE</scope>
</reference>
<feature type="region of interest" description="Disordered" evidence="2">
    <location>
        <begin position="507"/>
        <end position="530"/>
    </location>
</feature>
<reference evidence="5" key="1">
    <citation type="journal article" date="2022" name="Int. J. Mol. Sci.">
        <title>Draft Genome of Tanacetum Coccineum: Genomic Comparison of Closely Related Tanacetum-Family Plants.</title>
        <authorList>
            <person name="Yamashiro T."/>
            <person name="Shiraishi A."/>
            <person name="Nakayama K."/>
            <person name="Satake H."/>
        </authorList>
    </citation>
    <scope>NUCLEOTIDE SEQUENCE</scope>
</reference>
<dbReference type="InterPro" id="IPR050951">
    <property type="entry name" value="Retrovirus_Pol_polyprotein"/>
</dbReference>
<dbReference type="Pfam" id="PF17919">
    <property type="entry name" value="RT_RNaseH_2"/>
    <property type="match status" value="1"/>
</dbReference>
<keyword evidence="1" id="KW-0511">Multifunctional enzyme</keyword>
<dbReference type="PANTHER" id="PTHR37984">
    <property type="entry name" value="PROTEIN CBG26694"/>
    <property type="match status" value="1"/>
</dbReference>
<feature type="compositionally biased region" description="Basic and acidic residues" evidence="2">
    <location>
        <begin position="339"/>
        <end position="353"/>
    </location>
</feature>
<dbReference type="InterPro" id="IPR043502">
    <property type="entry name" value="DNA/RNA_pol_sf"/>
</dbReference>
<keyword evidence="5" id="KW-0808">Transferase</keyword>
<keyword evidence="6" id="KW-1185">Reference proteome</keyword>
<dbReference type="SUPFAM" id="SSF56672">
    <property type="entry name" value="DNA/RNA polymerases"/>
    <property type="match status" value="1"/>
</dbReference>
<dbReference type="PANTHER" id="PTHR37984:SF5">
    <property type="entry name" value="PROTEIN NYNRIN-LIKE"/>
    <property type="match status" value="1"/>
</dbReference>